<keyword evidence="3" id="KW-1185">Reference proteome</keyword>
<evidence type="ECO:0000313" key="3">
    <source>
        <dbReference type="Proteomes" id="UP000479293"/>
    </source>
</evidence>
<dbReference type="Pfam" id="PF19408">
    <property type="entry name" value="PKD_6"/>
    <property type="match status" value="1"/>
</dbReference>
<organism evidence="2 3">
    <name type="scientific">Salmonirosea aquatica</name>
    <dbReference type="NCBI Taxonomy" id="2654236"/>
    <lineage>
        <taxon>Bacteria</taxon>
        <taxon>Pseudomonadati</taxon>
        <taxon>Bacteroidota</taxon>
        <taxon>Cytophagia</taxon>
        <taxon>Cytophagales</taxon>
        <taxon>Spirosomataceae</taxon>
        <taxon>Salmonirosea</taxon>
    </lineage>
</organism>
<name>A0A7C9FPU0_9BACT</name>
<comment type="caution">
    <text evidence="2">The sequence shown here is derived from an EMBL/GenBank/DDBJ whole genome shotgun (WGS) entry which is preliminary data.</text>
</comment>
<feature type="domain" description="PKD-like" evidence="1">
    <location>
        <begin position="379"/>
        <end position="459"/>
    </location>
</feature>
<dbReference type="InterPro" id="IPR045829">
    <property type="entry name" value="PKD_6"/>
</dbReference>
<reference evidence="2 3" key="1">
    <citation type="submission" date="2019-10" db="EMBL/GenBank/DDBJ databases">
        <title>Draft Genome Sequence of Cytophagaceae sp. SJW1-29.</title>
        <authorList>
            <person name="Choi A."/>
        </authorList>
    </citation>
    <scope>NUCLEOTIDE SEQUENCE [LARGE SCALE GENOMIC DNA]</scope>
    <source>
        <strain evidence="2 3">SJW1-29</strain>
    </source>
</reference>
<dbReference type="Pfam" id="PF09471">
    <property type="entry name" value="Peptidase_M64"/>
    <property type="match status" value="1"/>
</dbReference>
<protein>
    <submittedName>
        <fullName evidence="2">Peptidase M64</fullName>
    </submittedName>
</protein>
<dbReference type="Proteomes" id="UP000479293">
    <property type="component" value="Unassembled WGS sequence"/>
</dbReference>
<evidence type="ECO:0000259" key="1">
    <source>
        <dbReference type="Pfam" id="PF19408"/>
    </source>
</evidence>
<dbReference type="EMBL" id="WHLY01000002">
    <property type="protein sequence ID" value="MPR35491.1"/>
    <property type="molecule type" value="Genomic_DNA"/>
</dbReference>
<dbReference type="RefSeq" id="WP_152762593.1">
    <property type="nucleotide sequence ID" value="NZ_WHLY01000002.1"/>
</dbReference>
<dbReference type="InterPro" id="IPR024079">
    <property type="entry name" value="MetalloPept_cat_dom_sf"/>
</dbReference>
<dbReference type="GO" id="GO:0008237">
    <property type="term" value="F:metallopeptidase activity"/>
    <property type="evidence" value="ECO:0007669"/>
    <property type="project" value="InterPro"/>
</dbReference>
<dbReference type="InterPro" id="IPR019026">
    <property type="entry name" value="Peptidase_M64_IgA"/>
</dbReference>
<accession>A0A7C9FPU0</accession>
<evidence type="ECO:0000313" key="2">
    <source>
        <dbReference type="EMBL" id="MPR35491.1"/>
    </source>
</evidence>
<gene>
    <name evidence="2" type="ORF">GBK04_19590</name>
</gene>
<dbReference type="AlphaFoldDB" id="A0A7C9FPU0"/>
<sequence>MKAVFDVKILSIFFSLQLVAKISIAQIFPIDSIVLNGDPDKFINFVILGDGYQGHELQKYSEDAKNASNYLLNISPFKEYKNYFNSFAIKVPSAESGTDHPITAPDCPSPLSHPLAQVDTYFNCSFDQANIHRFLASNNYSAINNVLFNNFPLYDQILLLVNSPYYGGSGGGYSVASTDPSSLEVVAHEIGHSFAQLADEYWPGYGYEAPNATQETNPDFIKWKNWIGSSGVGFYQYCCGGVAKSWYKPHNFCKMQYLGYDYCAVCKQAITLSILQKFGTPIASYLPSSSSVSLSVDPVKFKLNLYKPAQNTLRTKWILNGVNIATNKDSILIDPHQLMPGDNSLTVQVLDTTSLIRAPWHEATNTHSVNWTINLCEIPNAAGTIVGSSTICQGQTSINYTIPTIPNSTSYIWTLPIGASGMSSTNTILVDFGNLAVSGDITVRGKNACGEGSAAVFQVAVYNSMQTIKSGNWSDPSVWSCGRVPSSEDDIIISEGNVLDLSANGYARSVEIRGVVNYIAESKIILGQ</sequence>
<proteinExistence type="predicted"/>
<dbReference type="Gene3D" id="3.40.390.10">
    <property type="entry name" value="Collagenase (Catalytic Domain)"/>
    <property type="match status" value="1"/>
</dbReference>